<dbReference type="Pfam" id="PF04879">
    <property type="entry name" value="Molybdop_Fe4S4"/>
    <property type="match status" value="1"/>
</dbReference>
<dbReference type="GO" id="GO:0046872">
    <property type="term" value="F:metal ion binding"/>
    <property type="evidence" value="ECO:0007669"/>
    <property type="project" value="UniProtKB-KW"/>
</dbReference>
<dbReference type="GO" id="GO:0051536">
    <property type="term" value="F:iron-sulfur cluster binding"/>
    <property type="evidence" value="ECO:0007669"/>
    <property type="project" value="UniProtKB-KW"/>
</dbReference>
<dbReference type="SMART" id="SM00926">
    <property type="entry name" value="Molybdop_Fe4S4"/>
    <property type="match status" value="1"/>
</dbReference>
<dbReference type="InterPro" id="IPR006657">
    <property type="entry name" value="MoPterin_dinucl-bd_dom"/>
</dbReference>
<dbReference type="InterPro" id="IPR050612">
    <property type="entry name" value="Prok_Mopterin_Oxidored"/>
</dbReference>
<keyword evidence="4" id="KW-0411">Iron-sulfur</keyword>
<dbReference type="AlphaFoldDB" id="A0A7W2YJF1"/>
<sequence length="735" mass="80637">MTKVNAICRSCAAMCPLVVELDNNRPVNIIGDKDNPVFHGYSCIKGREMVNTLHHPDRLYKSMKRLPNGEFVEIGSEQALDEIAERLQAIIAEHGPRAVATYAGTFIFTYPATQPVQHAWMDALGTPMRFTAASIDQPGKAIAPALHGSWQAGAQVFDDADTWMLVGVNPLVAKSGGVPNQNPAKRLKDAVEKNGMQLVVIDPRRSECAKWAAVHLQPRPGEDPTVLAGIIRVIIEEQLYDQDFVAENAEGFEQLRAQVAGYSPEYVAERAGIAAADLIQAAHLFAGAKRGGCTAGTGSNMAGRGNLTEYLLMCLMTLCGRWLKAGERVPNPGVMGPKFNPKAQASPPHKGWGLSEKLRVRGLTDTAVGLPTSALADEILLEGEGQIKALICISGNPLLAWPDQEKTLAALKKLDLFVCLDIQMANNSCHLADYTMACKHSLESPAITLPNEMLSYFGTGFGFSVPYGQYAAATVEVPEDSDLIEEWEFFYGLAQRMNLPIEFEVAYSWAVTGQAPPKVSLDMKNKPTTDELYERLTEQARVPLDRVKQYPGGHIFDDEAVYVADKEPGWSARLQLADPTMMAELEEVLAEQPDHLRFDGYPFRLISRRTPDVFNSTGRNNPKQLRKYKYNPAFMNPSDAANLGFVSGELIRIESPHADIKGIVELEEGIRPGVISMSHCFGGDPERDEDIREKGSAINRLISVDREYDPYTGIPRMSAVPVRVASIKGDESKAV</sequence>
<evidence type="ECO:0000256" key="2">
    <source>
        <dbReference type="ARBA" id="ARBA00022723"/>
    </source>
</evidence>
<dbReference type="EMBL" id="JACFXU010000014">
    <property type="protein sequence ID" value="MBA6413060.1"/>
    <property type="molecule type" value="Genomic_DNA"/>
</dbReference>
<evidence type="ECO:0000313" key="7">
    <source>
        <dbReference type="Proteomes" id="UP000539350"/>
    </source>
</evidence>
<dbReference type="SUPFAM" id="SSF50692">
    <property type="entry name" value="ADC-like"/>
    <property type="match status" value="1"/>
</dbReference>
<proteinExistence type="inferred from homology"/>
<dbReference type="Gene3D" id="2.20.25.90">
    <property type="entry name" value="ADC-like domains"/>
    <property type="match status" value="1"/>
</dbReference>
<keyword evidence="7" id="KW-1185">Reference proteome</keyword>
<dbReference type="Pfam" id="PF01568">
    <property type="entry name" value="Molydop_binding"/>
    <property type="match status" value="1"/>
</dbReference>
<reference evidence="6 7" key="1">
    <citation type="submission" date="2020-07" db="EMBL/GenBank/DDBJ databases">
        <title>Halieaceae bacterium, F7430, whole genome shotgun sequencing project.</title>
        <authorList>
            <person name="Jiang S."/>
            <person name="Liu Z.W."/>
            <person name="Du Z.J."/>
        </authorList>
    </citation>
    <scope>NUCLEOTIDE SEQUENCE [LARGE SCALE GENOMIC DNA]</scope>
    <source>
        <strain evidence="6 7">F7430</strain>
    </source>
</reference>
<organism evidence="6 7">
    <name type="scientific">Sediminihaliea albiluteola</name>
    <dbReference type="NCBI Taxonomy" id="2758564"/>
    <lineage>
        <taxon>Bacteria</taxon>
        <taxon>Pseudomonadati</taxon>
        <taxon>Pseudomonadota</taxon>
        <taxon>Gammaproteobacteria</taxon>
        <taxon>Cellvibrionales</taxon>
        <taxon>Halieaceae</taxon>
        <taxon>Sediminihaliea</taxon>
    </lineage>
</organism>
<keyword evidence="3" id="KW-0408">Iron</keyword>
<dbReference type="GO" id="GO:0016491">
    <property type="term" value="F:oxidoreductase activity"/>
    <property type="evidence" value="ECO:0007669"/>
    <property type="project" value="InterPro"/>
</dbReference>
<dbReference type="PANTHER" id="PTHR43742">
    <property type="entry name" value="TRIMETHYLAMINE-N-OXIDE REDUCTASE"/>
    <property type="match status" value="1"/>
</dbReference>
<dbReference type="InterPro" id="IPR009010">
    <property type="entry name" value="Asp_de-COase-like_dom_sf"/>
</dbReference>
<comment type="caution">
    <text evidence="6">The sequence shown here is derived from an EMBL/GenBank/DDBJ whole genome shotgun (WGS) entry which is preliminary data.</text>
</comment>
<dbReference type="InterPro" id="IPR006963">
    <property type="entry name" value="Mopterin_OxRdtase_4Fe-4S_dom"/>
</dbReference>
<name>A0A7W2YJF1_9GAMM</name>
<feature type="domain" description="4Fe-4S Mo/W bis-MGD-type" evidence="5">
    <location>
        <begin position="1"/>
        <end position="57"/>
    </location>
</feature>
<dbReference type="Gene3D" id="3.40.50.740">
    <property type="match status" value="1"/>
</dbReference>
<dbReference type="Gene3D" id="3.40.228.10">
    <property type="entry name" value="Dimethylsulfoxide Reductase, domain 2"/>
    <property type="match status" value="1"/>
</dbReference>
<evidence type="ECO:0000313" key="6">
    <source>
        <dbReference type="EMBL" id="MBA6413060.1"/>
    </source>
</evidence>
<evidence type="ECO:0000256" key="3">
    <source>
        <dbReference type="ARBA" id="ARBA00023004"/>
    </source>
</evidence>
<evidence type="ECO:0000256" key="1">
    <source>
        <dbReference type="ARBA" id="ARBA00010312"/>
    </source>
</evidence>
<dbReference type="SUPFAM" id="SSF53706">
    <property type="entry name" value="Formate dehydrogenase/DMSO reductase, domains 1-3"/>
    <property type="match status" value="1"/>
</dbReference>
<gene>
    <name evidence="6" type="ORF">H2508_08055</name>
</gene>
<dbReference type="Gene3D" id="2.40.40.20">
    <property type="match status" value="1"/>
</dbReference>
<keyword evidence="2" id="KW-0479">Metal-binding</keyword>
<evidence type="ECO:0000256" key="4">
    <source>
        <dbReference type="ARBA" id="ARBA00023014"/>
    </source>
</evidence>
<dbReference type="RefSeq" id="WP_182171617.1">
    <property type="nucleotide sequence ID" value="NZ_JACFXU010000014.1"/>
</dbReference>
<dbReference type="Proteomes" id="UP000539350">
    <property type="component" value="Unassembled WGS sequence"/>
</dbReference>
<evidence type="ECO:0000259" key="5">
    <source>
        <dbReference type="PROSITE" id="PS51669"/>
    </source>
</evidence>
<dbReference type="GO" id="GO:0043546">
    <property type="term" value="F:molybdopterin cofactor binding"/>
    <property type="evidence" value="ECO:0007669"/>
    <property type="project" value="InterPro"/>
</dbReference>
<dbReference type="PANTHER" id="PTHR43742:SF2">
    <property type="entry name" value="ASSIMILATORY NITRATE REDUCTASE CATALYTIC SUBUNIT"/>
    <property type="match status" value="1"/>
</dbReference>
<comment type="similarity">
    <text evidence="1">Belongs to the prokaryotic molybdopterin-containing oxidoreductase family.</text>
</comment>
<accession>A0A7W2YJF1</accession>
<protein>
    <submittedName>
        <fullName evidence="6">Molybdopterin-dependent oxidoreductase</fullName>
    </submittedName>
</protein>
<dbReference type="PROSITE" id="PS51669">
    <property type="entry name" value="4FE4S_MOW_BIS_MGD"/>
    <property type="match status" value="1"/>
</dbReference>
<dbReference type="InterPro" id="IPR006656">
    <property type="entry name" value="Mopterin_OxRdtase"/>
</dbReference>
<dbReference type="Pfam" id="PF00384">
    <property type="entry name" value="Molybdopterin"/>
    <property type="match status" value="1"/>
</dbReference>